<dbReference type="AlphaFoldDB" id="A0A6C0B4M4"/>
<proteinExistence type="predicted"/>
<protein>
    <submittedName>
        <fullName evidence="1">Uncharacterized protein</fullName>
    </submittedName>
</protein>
<reference evidence="1" key="1">
    <citation type="journal article" date="2020" name="Nature">
        <title>Giant virus diversity and host interactions through global metagenomics.</title>
        <authorList>
            <person name="Schulz F."/>
            <person name="Roux S."/>
            <person name="Paez-Espino D."/>
            <person name="Jungbluth S."/>
            <person name="Walsh D.A."/>
            <person name="Denef V.J."/>
            <person name="McMahon K.D."/>
            <person name="Konstantinidis K.T."/>
            <person name="Eloe-Fadrosh E.A."/>
            <person name="Kyrpides N.C."/>
            <person name="Woyke T."/>
        </authorList>
    </citation>
    <scope>NUCLEOTIDE SEQUENCE</scope>
    <source>
        <strain evidence="1">GVMAG-M-3300009187-29</strain>
    </source>
</reference>
<evidence type="ECO:0000313" key="1">
    <source>
        <dbReference type="EMBL" id="QHS86479.1"/>
    </source>
</evidence>
<dbReference type="EMBL" id="MN739056">
    <property type="protein sequence ID" value="QHS86479.1"/>
    <property type="molecule type" value="Genomic_DNA"/>
</dbReference>
<name>A0A6C0B4M4_9ZZZZ</name>
<sequence length="237" mass="25671">MSISTLKKKTQAKYNNMSVGQKQFSLNGTHRSQGWVGQTTLSRSLPKTPMQGQTPKGHGGCCGTYDKSQGIIQSAVSSLNNNNVIKTSVIGNKGMLGEKLTPYRNYLMPYPYVSKIPTTHATCTTVKTTDSNQGDIGIYIENLGASVNKKVDSCVNNQSYSSCNNICTIVGAPDINPSDQLNQVKGSQLNCDNNYTTRDKYNEILYKKGIQYKSNGTYAIVSNPSNCGVLPGPPASY</sequence>
<accession>A0A6C0B4M4</accession>
<organism evidence="1">
    <name type="scientific">viral metagenome</name>
    <dbReference type="NCBI Taxonomy" id="1070528"/>
    <lineage>
        <taxon>unclassified sequences</taxon>
        <taxon>metagenomes</taxon>
        <taxon>organismal metagenomes</taxon>
    </lineage>
</organism>